<accession>A0A3S5B308</accession>
<sequence length="170" mass="18496">MPSEPYITGPRGRLEIEDKGPVLKNRDRCFESVPKGASHPHDSSPISPTSPLPDIRSGRDISRTRFPHDPHHNHRIVAEPSPNPDTLRAHYRSPPPVPSPLRPAPRHGISVSPPPLPPVPSRGREATNSRSHDRRLASPVAPLPPSGSPLQHSVSASRRRATGPLSPGRK</sequence>
<feature type="compositionally biased region" description="Basic and acidic residues" evidence="1">
    <location>
        <begin position="122"/>
        <end position="136"/>
    </location>
</feature>
<feature type="compositionally biased region" description="Basic and acidic residues" evidence="1">
    <location>
        <begin position="56"/>
        <end position="70"/>
    </location>
</feature>
<keyword evidence="3" id="KW-1185">Reference proteome</keyword>
<feature type="region of interest" description="Disordered" evidence="1">
    <location>
        <begin position="1"/>
        <end position="170"/>
    </location>
</feature>
<evidence type="ECO:0000313" key="2">
    <source>
        <dbReference type="EMBL" id="VEL32149.1"/>
    </source>
</evidence>
<gene>
    <name evidence="2" type="ORF">PXEA_LOCUS25589</name>
</gene>
<proteinExistence type="predicted"/>
<feature type="compositionally biased region" description="Pro residues" evidence="1">
    <location>
        <begin position="93"/>
        <end position="103"/>
    </location>
</feature>
<evidence type="ECO:0000256" key="1">
    <source>
        <dbReference type="SAM" id="MobiDB-lite"/>
    </source>
</evidence>
<dbReference type="Proteomes" id="UP000784294">
    <property type="component" value="Unassembled WGS sequence"/>
</dbReference>
<organism evidence="2 3">
    <name type="scientific">Protopolystoma xenopodis</name>
    <dbReference type="NCBI Taxonomy" id="117903"/>
    <lineage>
        <taxon>Eukaryota</taxon>
        <taxon>Metazoa</taxon>
        <taxon>Spiralia</taxon>
        <taxon>Lophotrochozoa</taxon>
        <taxon>Platyhelminthes</taxon>
        <taxon>Monogenea</taxon>
        <taxon>Polyopisthocotylea</taxon>
        <taxon>Polystomatidea</taxon>
        <taxon>Polystomatidae</taxon>
        <taxon>Protopolystoma</taxon>
    </lineage>
</organism>
<protein>
    <submittedName>
        <fullName evidence="2">Uncharacterized protein</fullName>
    </submittedName>
</protein>
<evidence type="ECO:0000313" key="3">
    <source>
        <dbReference type="Proteomes" id="UP000784294"/>
    </source>
</evidence>
<name>A0A3S5B308_9PLAT</name>
<reference evidence="2" key="1">
    <citation type="submission" date="2018-11" db="EMBL/GenBank/DDBJ databases">
        <authorList>
            <consortium name="Pathogen Informatics"/>
        </authorList>
    </citation>
    <scope>NUCLEOTIDE SEQUENCE</scope>
</reference>
<feature type="compositionally biased region" description="Basic and acidic residues" evidence="1">
    <location>
        <begin position="12"/>
        <end position="30"/>
    </location>
</feature>
<dbReference type="EMBL" id="CAAALY010130852">
    <property type="protein sequence ID" value="VEL32149.1"/>
    <property type="molecule type" value="Genomic_DNA"/>
</dbReference>
<dbReference type="AlphaFoldDB" id="A0A3S5B308"/>
<comment type="caution">
    <text evidence="2">The sequence shown here is derived from an EMBL/GenBank/DDBJ whole genome shotgun (WGS) entry which is preliminary data.</text>
</comment>